<dbReference type="AlphaFoldDB" id="A0A136WGU2"/>
<organism evidence="2 3">
    <name type="scientific">Anaerotignum neopropionicum</name>
    <dbReference type="NCBI Taxonomy" id="36847"/>
    <lineage>
        <taxon>Bacteria</taxon>
        <taxon>Bacillati</taxon>
        <taxon>Bacillota</taxon>
        <taxon>Clostridia</taxon>
        <taxon>Lachnospirales</taxon>
        <taxon>Anaerotignaceae</taxon>
        <taxon>Anaerotignum</taxon>
    </lineage>
</organism>
<keyword evidence="1" id="KW-0472">Membrane</keyword>
<name>A0A136WGU2_9FIRM</name>
<protein>
    <submittedName>
        <fullName evidence="2">Uncharacterized protein</fullName>
    </submittedName>
</protein>
<sequence>MGKWNLYRWSNVITAFAVIMTTWSANWMQQKSFVNSNV</sequence>
<gene>
    <name evidence="2" type="ORF">CLNEO_09610</name>
</gene>
<keyword evidence="1" id="KW-0812">Transmembrane</keyword>
<keyword evidence="1" id="KW-1133">Transmembrane helix</keyword>
<dbReference type="Proteomes" id="UP000070539">
    <property type="component" value="Unassembled WGS sequence"/>
</dbReference>
<evidence type="ECO:0000256" key="1">
    <source>
        <dbReference type="SAM" id="Phobius"/>
    </source>
</evidence>
<evidence type="ECO:0000313" key="3">
    <source>
        <dbReference type="Proteomes" id="UP000070539"/>
    </source>
</evidence>
<reference evidence="2 3" key="1">
    <citation type="submission" date="2016-01" db="EMBL/GenBank/DDBJ databases">
        <title>Genome sequence of Clostridium neopropionicum X4, DSM-3847.</title>
        <authorList>
            <person name="Poehlein A."/>
            <person name="Beck M.H."/>
            <person name="Bengelsdorf F.R."/>
            <person name="Daniel R."/>
            <person name="Duerre P."/>
        </authorList>
    </citation>
    <scope>NUCLEOTIDE SEQUENCE [LARGE SCALE GENOMIC DNA]</scope>
    <source>
        <strain evidence="2 3">DSM-3847</strain>
    </source>
</reference>
<accession>A0A136WGU2</accession>
<proteinExistence type="predicted"/>
<keyword evidence="3" id="KW-1185">Reference proteome</keyword>
<evidence type="ECO:0000313" key="2">
    <source>
        <dbReference type="EMBL" id="KXL53735.1"/>
    </source>
</evidence>
<comment type="caution">
    <text evidence="2">The sequence shown here is derived from an EMBL/GenBank/DDBJ whole genome shotgun (WGS) entry which is preliminary data.</text>
</comment>
<dbReference type="EMBL" id="LRVM01000002">
    <property type="protein sequence ID" value="KXL53735.1"/>
    <property type="molecule type" value="Genomic_DNA"/>
</dbReference>
<feature type="transmembrane region" description="Helical" evidence="1">
    <location>
        <begin position="6"/>
        <end position="25"/>
    </location>
</feature>